<accession>A0A7S2SHD8</accession>
<protein>
    <recommendedName>
        <fullName evidence="1">DSBA-like thioredoxin domain-containing protein</fullName>
    </recommendedName>
</protein>
<organism evidence="2">
    <name type="scientific">Mucochytrium quahogii</name>
    <dbReference type="NCBI Taxonomy" id="96639"/>
    <lineage>
        <taxon>Eukaryota</taxon>
        <taxon>Sar</taxon>
        <taxon>Stramenopiles</taxon>
        <taxon>Bigyra</taxon>
        <taxon>Labyrinthulomycetes</taxon>
        <taxon>Thraustochytrida</taxon>
        <taxon>Thraustochytriidae</taxon>
        <taxon>Mucochytrium</taxon>
    </lineage>
</organism>
<dbReference type="EMBL" id="HBHK01022286">
    <property type="protein sequence ID" value="CAD9700186.1"/>
    <property type="molecule type" value="Transcribed_RNA"/>
</dbReference>
<gene>
    <name evidence="2" type="ORF">QSP1433_LOCUS14163</name>
</gene>
<dbReference type="AlphaFoldDB" id="A0A7S2SHD8"/>
<reference evidence="2" key="1">
    <citation type="submission" date="2021-01" db="EMBL/GenBank/DDBJ databases">
        <authorList>
            <person name="Corre E."/>
            <person name="Pelletier E."/>
            <person name="Niang G."/>
            <person name="Scheremetjew M."/>
            <person name="Finn R."/>
            <person name="Kale V."/>
            <person name="Holt S."/>
            <person name="Cochrane G."/>
            <person name="Meng A."/>
            <person name="Brown T."/>
            <person name="Cohen L."/>
        </authorList>
    </citation>
    <scope>NUCLEOTIDE SEQUENCE</scope>
    <source>
        <strain evidence="2">NY070348D</strain>
    </source>
</reference>
<dbReference type="InterPro" id="IPR001853">
    <property type="entry name" value="DSBA-like_thioredoxin_dom"/>
</dbReference>
<dbReference type="Pfam" id="PF01323">
    <property type="entry name" value="DSBA"/>
    <property type="match status" value="1"/>
</dbReference>
<dbReference type="PANTHER" id="PTHR13887">
    <property type="entry name" value="GLUTATHIONE S-TRANSFERASE KAPPA"/>
    <property type="match status" value="1"/>
</dbReference>
<evidence type="ECO:0000259" key="1">
    <source>
        <dbReference type="Pfam" id="PF01323"/>
    </source>
</evidence>
<evidence type="ECO:0000313" key="2">
    <source>
        <dbReference type="EMBL" id="CAD9700186.1"/>
    </source>
</evidence>
<name>A0A7S2SHD8_9STRA</name>
<dbReference type="CDD" id="cd03024">
    <property type="entry name" value="DsbA_FrnE"/>
    <property type="match status" value="1"/>
</dbReference>
<dbReference type="Gene3D" id="3.40.30.10">
    <property type="entry name" value="Glutaredoxin"/>
    <property type="match status" value="1"/>
</dbReference>
<feature type="domain" description="DSBA-like thioredoxin" evidence="1">
    <location>
        <begin position="6"/>
        <end position="204"/>
    </location>
</feature>
<dbReference type="InterPro" id="IPR036249">
    <property type="entry name" value="Thioredoxin-like_sf"/>
</dbReference>
<dbReference type="PANTHER" id="PTHR13887:SF41">
    <property type="entry name" value="THIOREDOXIN SUPERFAMILY PROTEIN"/>
    <property type="match status" value="1"/>
</dbReference>
<dbReference type="SUPFAM" id="SSF52833">
    <property type="entry name" value="Thioredoxin-like"/>
    <property type="match status" value="1"/>
</dbReference>
<sequence>MTRINIEIVSDVLCPWCWVGKKNLDKAIQASGRPNEHFSITWKPFLLRPSMPEGGKVKAPDTPENPRVSERLYEAGQKVDINFTGKCDVAPNTVLAHTLLRYAAKEQQQKKNNVQHKLAEILFRMYFTDGQNVGNIQVLEDAAEEAGLEVKKAIEFINNKDEQALVFNEAVDNTRSGISGVPSFFMNGKLMLEGAQPVDHFLYAFHDSMSC</sequence>
<dbReference type="GO" id="GO:0016491">
    <property type="term" value="F:oxidoreductase activity"/>
    <property type="evidence" value="ECO:0007669"/>
    <property type="project" value="InterPro"/>
</dbReference>
<proteinExistence type="predicted"/>